<evidence type="ECO:0000313" key="2">
    <source>
        <dbReference type="Proteomes" id="UP001205740"/>
    </source>
</evidence>
<dbReference type="Proteomes" id="UP001205740">
    <property type="component" value="Unassembled WGS sequence"/>
</dbReference>
<name>A0ABT1H7N1_9NOCA</name>
<evidence type="ECO:0000313" key="1">
    <source>
        <dbReference type="EMBL" id="MCP2161902.1"/>
    </source>
</evidence>
<comment type="caution">
    <text evidence="1">The sequence shown here is derived from an EMBL/GenBank/DDBJ whole genome shotgun (WGS) entry which is preliminary data.</text>
</comment>
<accession>A0ABT1H7N1</accession>
<dbReference type="EMBL" id="JAMTCG010000005">
    <property type="protein sequence ID" value="MCP2161902.1"/>
    <property type="molecule type" value="Genomic_DNA"/>
</dbReference>
<gene>
    <name evidence="1" type="ORF">LX12_003101</name>
</gene>
<protein>
    <submittedName>
        <fullName evidence="1">Uncharacterized protein</fullName>
    </submittedName>
</protein>
<keyword evidence="2" id="KW-1185">Reference proteome</keyword>
<sequence>MTNLAFTDDEVVAAASFREKGWPTPVALADNGNPTRDEAQAAVRRGARSLLARGLLAMTDGRAELSAEVTVPLERMSDLRHVVVYPARSSDPAHALYPLLYVHPAVDGEMVVELDSGDGIRGVATMVTDAVADQLITTARSVFRREQSGDRPVLHLVRIHPDGAELSVVSPGEIVISTIEADGSSTPSAVTPFFDTAIIRALLAPLGLEQEEQPA</sequence>
<reference evidence="1 2" key="1">
    <citation type="submission" date="2022-06" db="EMBL/GenBank/DDBJ databases">
        <title>Genomic Encyclopedia of Archaeal and Bacterial Type Strains, Phase II (KMG-II): from individual species to whole genera.</title>
        <authorList>
            <person name="Goeker M."/>
        </authorList>
    </citation>
    <scope>NUCLEOTIDE SEQUENCE [LARGE SCALE GENOMIC DNA]</scope>
    <source>
        <strain evidence="1 2">DSM 45037</strain>
    </source>
</reference>
<dbReference type="RefSeq" id="WP_253655470.1">
    <property type="nucleotide sequence ID" value="NZ_BAAAOE010000001.1"/>
</dbReference>
<proteinExistence type="predicted"/>
<organism evidence="1 2">
    <name type="scientific">Williamsia serinedens</name>
    <dbReference type="NCBI Taxonomy" id="391736"/>
    <lineage>
        <taxon>Bacteria</taxon>
        <taxon>Bacillati</taxon>
        <taxon>Actinomycetota</taxon>
        <taxon>Actinomycetes</taxon>
        <taxon>Mycobacteriales</taxon>
        <taxon>Nocardiaceae</taxon>
        <taxon>Williamsia</taxon>
    </lineage>
</organism>